<dbReference type="InterPro" id="IPR009003">
    <property type="entry name" value="Peptidase_S1_PA"/>
</dbReference>
<dbReference type="InterPro" id="IPR043504">
    <property type="entry name" value="Peptidase_S1_PA_chymotrypsin"/>
</dbReference>
<dbReference type="Proteomes" id="UP000660265">
    <property type="component" value="Unassembled WGS sequence"/>
</dbReference>
<dbReference type="SUPFAM" id="SSF50494">
    <property type="entry name" value="Trypsin-like serine proteases"/>
    <property type="match status" value="1"/>
</dbReference>
<evidence type="ECO:0000256" key="2">
    <source>
        <dbReference type="ARBA" id="ARBA00022670"/>
    </source>
</evidence>
<evidence type="ECO:0008006" key="8">
    <source>
        <dbReference type="Google" id="ProtNLM"/>
    </source>
</evidence>
<keyword evidence="7" id="KW-1185">Reference proteome</keyword>
<keyword evidence="5" id="KW-1015">Disulfide bond</keyword>
<sequence>MSPYRTERPLRGLFRTAASAVAALTLLLGWFAATGSAAHAQEAPAPSVAVPSAAAPSGDSRAVEVRGGDVLYSSIGTRCTVGFNTRSGSTSFGLMDGRCVRGASNWYADAARSVFVGVTAGSSFPNNDNAVIRYTSTAVVFPGEVSLGAGGAQDVVRAARPTVGQSLCHTGPVSGVRCGTVTAVNVSVHYPEGTINGLFSSNICSDRGDVGGPAFSGTTALGTIIASSGNCSSGGVTYYQPVVDLLAIYGLSIY</sequence>
<dbReference type="EMBL" id="BMMV01000006">
    <property type="protein sequence ID" value="GGJ91041.1"/>
    <property type="molecule type" value="Genomic_DNA"/>
</dbReference>
<dbReference type="RefSeq" id="WP_189107298.1">
    <property type="nucleotide sequence ID" value="NZ_BMMV01000006.1"/>
</dbReference>
<evidence type="ECO:0000256" key="3">
    <source>
        <dbReference type="ARBA" id="ARBA00022801"/>
    </source>
</evidence>
<dbReference type="CDD" id="cd21112">
    <property type="entry name" value="alphaLP-like"/>
    <property type="match status" value="1"/>
</dbReference>
<evidence type="ECO:0000256" key="5">
    <source>
        <dbReference type="ARBA" id="ARBA00023157"/>
    </source>
</evidence>
<evidence type="ECO:0000256" key="4">
    <source>
        <dbReference type="ARBA" id="ARBA00022825"/>
    </source>
</evidence>
<dbReference type="InterPro" id="IPR001316">
    <property type="entry name" value="Pept_S1A_streptogrisin"/>
</dbReference>
<evidence type="ECO:0000313" key="7">
    <source>
        <dbReference type="Proteomes" id="UP000660265"/>
    </source>
</evidence>
<evidence type="ECO:0000313" key="6">
    <source>
        <dbReference type="EMBL" id="GGJ91041.1"/>
    </source>
</evidence>
<name>A0ABQ2E597_9ACTN</name>
<reference evidence="7" key="1">
    <citation type="journal article" date="2019" name="Int. J. Syst. Evol. Microbiol.">
        <title>The Global Catalogue of Microorganisms (GCM) 10K type strain sequencing project: providing services to taxonomists for standard genome sequencing and annotation.</title>
        <authorList>
            <consortium name="The Broad Institute Genomics Platform"/>
            <consortium name="The Broad Institute Genome Sequencing Center for Infectious Disease"/>
            <person name="Wu L."/>
            <person name="Ma J."/>
        </authorList>
    </citation>
    <scope>NUCLEOTIDE SEQUENCE [LARGE SCALE GENOMIC DNA]</scope>
    <source>
        <strain evidence="7">CGMCC 4.7275</strain>
    </source>
</reference>
<organism evidence="6 7">
    <name type="scientific">Streptomyces camponoticapitis</name>
    <dbReference type="NCBI Taxonomy" id="1616125"/>
    <lineage>
        <taxon>Bacteria</taxon>
        <taxon>Bacillati</taxon>
        <taxon>Actinomycetota</taxon>
        <taxon>Actinomycetes</taxon>
        <taxon>Kitasatosporales</taxon>
        <taxon>Streptomycetaceae</taxon>
        <taxon>Streptomyces</taxon>
    </lineage>
</organism>
<keyword evidence="3" id="KW-0378">Hydrolase</keyword>
<proteinExistence type="inferred from homology"/>
<comment type="caution">
    <text evidence="6">The sequence shown here is derived from an EMBL/GenBank/DDBJ whole genome shotgun (WGS) entry which is preliminary data.</text>
</comment>
<gene>
    <name evidence="6" type="ORF">GCM10011583_23050</name>
</gene>
<keyword evidence="2" id="KW-0645">Protease</keyword>
<keyword evidence="4" id="KW-0720">Serine protease</keyword>
<comment type="similarity">
    <text evidence="1">Belongs to the peptidase S1 family.</text>
</comment>
<evidence type="ECO:0000256" key="1">
    <source>
        <dbReference type="ARBA" id="ARBA00007664"/>
    </source>
</evidence>
<dbReference type="Gene3D" id="2.40.10.10">
    <property type="entry name" value="Trypsin-like serine proteases"/>
    <property type="match status" value="2"/>
</dbReference>
<protein>
    <recommendedName>
        <fullName evidence="8">Streptogrisin B</fullName>
    </recommendedName>
</protein>
<accession>A0ABQ2E597</accession>
<dbReference type="PRINTS" id="PR00861">
    <property type="entry name" value="ALYTICPTASE"/>
</dbReference>